<gene>
    <name evidence="6" type="ORF">HKW67_00715</name>
</gene>
<dbReference type="Gene3D" id="3.40.50.1100">
    <property type="match status" value="2"/>
</dbReference>
<dbReference type="GO" id="GO:0004794">
    <property type="term" value="F:threonine deaminase activity"/>
    <property type="evidence" value="ECO:0007669"/>
    <property type="project" value="TreeGrafter"/>
</dbReference>
<dbReference type="Proteomes" id="UP000500938">
    <property type="component" value="Chromosome"/>
</dbReference>
<protein>
    <submittedName>
        <fullName evidence="6">Threonine/serine dehydratase</fullName>
    </submittedName>
</protein>
<evidence type="ECO:0000313" key="6">
    <source>
        <dbReference type="EMBL" id="QJR34139.1"/>
    </source>
</evidence>
<sequence>MTTRPAPDPSIIPAIAAVRTAAERLRPVLAPSRVIRSDVLSEAFGVEVLFKLELENPTGSFKVRGAYNVLAGLSDDERAKGVVASSAGNHGLGVAYAAKAFNTRATLYVPINAPQVKKDGIRALGTIVNDEAADYDAAMIVAKAHAAREGIRFINPCLGLDLLAGQGTVGLELLEQVPDMHTVVICTGGGGLLGGMGAVLRELAPAVRIVGAQSVETSAMAQSLAAGHVVDTVVTPTLADGLAGQIDAEALHIGQYCADEMALVSEAQLGETIAWLHRMTGMAVEGAGAVTVAALRHGKIAVTKGPIVLLVSGRNIDPAKLQAQLDQYPA</sequence>
<comment type="similarity">
    <text evidence="2">Belongs to the serine/threonine dehydratase family.</text>
</comment>
<dbReference type="SUPFAM" id="SSF53686">
    <property type="entry name" value="Tryptophan synthase beta subunit-like PLP-dependent enzymes"/>
    <property type="match status" value="1"/>
</dbReference>
<dbReference type="PANTHER" id="PTHR48078">
    <property type="entry name" value="THREONINE DEHYDRATASE, MITOCHONDRIAL-RELATED"/>
    <property type="match status" value="1"/>
</dbReference>
<evidence type="ECO:0000313" key="7">
    <source>
        <dbReference type="Proteomes" id="UP000500938"/>
    </source>
</evidence>
<comment type="cofactor">
    <cofactor evidence="1">
        <name>pyridoxal 5'-phosphate</name>
        <dbReference type="ChEBI" id="CHEBI:597326"/>
    </cofactor>
</comment>
<evidence type="ECO:0000256" key="1">
    <source>
        <dbReference type="ARBA" id="ARBA00001933"/>
    </source>
</evidence>
<dbReference type="PANTHER" id="PTHR48078:SF6">
    <property type="entry name" value="L-THREONINE DEHYDRATASE CATABOLIC TDCB"/>
    <property type="match status" value="1"/>
</dbReference>
<dbReference type="GO" id="GO:0006565">
    <property type="term" value="P:L-serine catabolic process"/>
    <property type="evidence" value="ECO:0007669"/>
    <property type="project" value="TreeGrafter"/>
</dbReference>
<dbReference type="CDD" id="cd01562">
    <property type="entry name" value="Thr-dehyd"/>
    <property type="match status" value="1"/>
</dbReference>
<keyword evidence="4" id="KW-0456">Lyase</keyword>
<dbReference type="GO" id="GO:0006567">
    <property type="term" value="P:L-threonine catabolic process"/>
    <property type="evidence" value="ECO:0007669"/>
    <property type="project" value="TreeGrafter"/>
</dbReference>
<dbReference type="KEGG" id="ggr:HKW67_00715"/>
<dbReference type="EMBL" id="CP053085">
    <property type="protein sequence ID" value="QJR34139.1"/>
    <property type="molecule type" value="Genomic_DNA"/>
</dbReference>
<dbReference type="RefSeq" id="WP_171223565.1">
    <property type="nucleotide sequence ID" value="NZ_CP053085.1"/>
</dbReference>
<accession>A0A6M4IJW2</accession>
<dbReference type="InterPro" id="IPR001926">
    <property type="entry name" value="TrpB-like_PALP"/>
</dbReference>
<reference evidence="6 7" key="1">
    <citation type="submission" date="2020-05" db="EMBL/GenBank/DDBJ databases">
        <title>Complete genome sequence of Gemmatimonas greenlandica TET16.</title>
        <authorList>
            <person name="Zeng Y."/>
        </authorList>
    </citation>
    <scope>NUCLEOTIDE SEQUENCE [LARGE SCALE GENOMIC DNA]</scope>
    <source>
        <strain evidence="6 7">TET16</strain>
    </source>
</reference>
<proteinExistence type="inferred from homology"/>
<evidence type="ECO:0000256" key="4">
    <source>
        <dbReference type="ARBA" id="ARBA00023239"/>
    </source>
</evidence>
<organism evidence="6 7">
    <name type="scientific">Gemmatimonas groenlandica</name>
    <dbReference type="NCBI Taxonomy" id="2732249"/>
    <lineage>
        <taxon>Bacteria</taxon>
        <taxon>Pseudomonadati</taxon>
        <taxon>Gemmatimonadota</taxon>
        <taxon>Gemmatimonadia</taxon>
        <taxon>Gemmatimonadales</taxon>
        <taxon>Gemmatimonadaceae</taxon>
        <taxon>Gemmatimonas</taxon>
    </lineage>
</organism>
<feature type="domain" description="Tryptophan synthase beta chain-like PALP" evidence="5">
    <location>
        <begin position="29"/>
        <end position="313"/>
    </location>
</feature>
<dbReference type="FunFam" id="3.40.50.1100:FF:000005">
    <property type="entry name" value="Threonine dehydratase catabolic"/>
    <property type="match status" value="1"/>
</dbReference>
<name>A0A6M4IJW2_9BACT</name>
<dbReference type="Pfam" id="PF00291">
    <property type="entry name" value="PALP"/>
    <property type="match status" value="1"/>
</dbReference>
<keyword evidence="7" id="KW-1185">Reference proteome</keyword>
<evidence type="ECO:0000259" key="5">
    <source>
        <dbReference type="Pfam" id="PF00291"/>
    </source>
</evidence>
<evidence type="ECO:0000256" key="2">
    <source>
        <dbReference type="ARBA" id="ARBA00010869"/>
    </source>
</evidence>
<dbReference type="AlphaFoldDB" id="A0A6M4IJW2"/>
<dbReference type="GO" id="GO:0003941">
    <property type="term" value="F:L-serine ammonia-lyase activity"/>
    <property type="evidence" value="ECO:0007669"/>
    <property type="project" value="TreeGrafter"/>
</dbReference>
<evidence type="ECO:0000256" key="3">
    <source>
        <dbReference type="ARBA" id="ARBA00022898"/>
    </source>
</evidence>
<dbReference type="InterPro" id="IPR050147">
    <property type="entry name" value="Ser/Thr_Dehydratase"/>
</dbReference>
<dbReference type="InterPro" id="IPR036052">
    <property type="entry name" value="TrpB-like_PALP_sf"/>
</dbReference>
<keyword evidence="3" id="KW-0663">Pyridoxal phosphate</keyword>
<dbReference type="GO" id="GO:0009097">
    <property type="term" value="P:isoleucine biosynthetic process"/>
    <property type="evidence" value="ECO:0007669"/>
    <property type="project" value="TreeGrafter"/>
</dbReference>